<reference evidence="2 3" key="1">
    <citation type="journal article" date="2008" name="Nature">
        <title>The Trichoplax genome and the nature of placozoans.</title>
        <authorList>
            <person name="Srivastava M."/>
            <person name="Begovic E."/>
            <person name="Chapman J."/>
            <person name="Putnam N.H."/>
            <person name="Hellsten U."/>
            <person name="Kawashima T."/>
            <person name="Kuo A."/>
            <person name="Mitros T."/>
            <person name="Salamov A."/>
            <person name="Carpenter M.L."/>
            <person name="Signorovitch A.Y."/>
            <person name="Moreno M.A."/>
            <person name="Kamm K."/>
            <person name="Grimwood J."/>
            <person name="Schmutz J."/>
            <person name="Shapiro H."/>
            <person name="Grigoriev I.V."/>
            <person name="Buss L.W."/>
            <person name="Schierwater B."/>
            <person name="Dellaporta S.L."/>
            <person name="Rokhsar D.S."/>
        </authorList>
    </citation>
    <scope>NUCLEOTIDE SEQUENCE [LARGE SCALE GENOMIC DNA]</scope>
    <source>
        <strain evidence="2 3">Grell-BS-1999</strain>
    </source>
</reference>
<dbReference type="InterPro" id="IPR001810">
    <property type="entry name" value="F-box_dom"/>
</dbReference>
<dbReference type="GO" id="GO:0019005">
    <property type="term" value="C:SCF ubiquitin ligase complex"/>
    <property type="evidence" value="ECO:0000318"/>
    <property type="project" value="GO_Central"/>
</dbReference>
<organism evidence="2 3">
    <name type="scientific">Trichoplax adhaerens</name>
    <name type="common">Trichoplax reptans</name>
    <dbReference type="NCBI Taxonomy" id="10228"/>
    <lineage>
        <taxon>Eukaryota</taxon>
        <taxon>Metazoa</taxon>
        <taxon>Placozoa</taxon>
        <taxon>Uniplacotomia</taxon>
        <taxon>Trichoplacea</taxon>
        <taxon>Trichoplacidae</taxon>
        <taxon>Trichoplax</taxon>
    </lineage>
</organism>
<proteinExistence type="predicted"/>
<dbReference type="SUPFAM" id="SSF48403">
    <property type="entry name" value="Ankyrin repeat"/>
    <property type="match status" value="1"/>
</dbReference>
<dbReference type="InterPro" id="IPR036770">
    <property type="entry name" value="Ankyrin_rpt-contain_sf"/>
</dbReference>
<dbReference type="InterPro" id="IPR002110">
    <property type="entry name" value="Ankyrin_rpt"/>
</dbReference>
<dbReference type="SMART" id="SM00248">
    <property type="entry name" value="ANK"/>
    <property type="match status" value="2"/>
</dbReference>
<protein>
    <recommendedName>
        <fullName evidence="1">F-box domain-containing protein</fullName>
    </recommendedName>
</protein>
<dbReference type="RefSeq" id="XP_002113460.1">
    <property type="nucleotide sequence ID" value="XM_002113424.1"/>
</dbReference>
<sequence length="549" mass="64295">MNLVQLPNDVIYKILDYLPGFHLGRFSSTCITFYQLIHDDLLWKEKVWSELTRKPTFVKGENYYTYYKRIYIGPKRTLDALSQYLPNRRFFTCNRDHQMQIHDLPRLSMSYSDYVFDETLCYDEIARWLNKRKEFLRIAAESGLEIWGQRIIQQILARCGELNFSNNKLSSPFYIAILNRQLHFVHMLLQYPWPDKLNPWIENQENSCNYTLTNGLIKCGYHGLQLLRDYFMLINLPAVQKAALIGDRVRLEHCIQGNTNRLNNPFPFTALFMAILGKNVDCIRLLIRYNCKPAIRKIKGIQWPVNELILTMITNNLTCFQIILEESCGTVSMACIRQSIAFALQHGHTEFIDYLLNRQYQGIIQEEIYLLSRRIISHKNVKIAHLLRFAGSLSKALILKLVPLLPYCCQSQSSYTDFSNYNDAVSMITILQDDNLTIEQVAQQTPFYQLMQFCKAIINYSDRLDGYSYSILLNVVVKTRSFITLSNSKLQQKYDHVCAEYIRLIISWGADGMIYRRNRLGQTMHELIMQSQKECWINTLPSDNLLDTI</sequence>
<dbReference type="InParanoid" id="B3S027"/>
<dbReference type="InterPro" id="IPR052301">
    <property type="entry name" value="SCF_F-box/WD-repeat"/>
</dbReference>
<dbReference type="Proteomes" id="UP000009022">
    <property type="component" value="Unassembled WGS sequence"/>
</dbReference>
<dbReference type="KEGG" id="tad:TRIADDRAFT_57662"/>
<dbReference type="GeneID" id="6755055"/>
<dbReference type="AlphaFoldDB" id="B3S027"/>
<dbReference type="Gene3D" id="1.20.1280.50">
    <property type="match status" value="1"/>
</dbReference>
<feature type="domain" description="F-box" evidence="1">
    <location>
        <begin position="1"/>
        <end position="46"/>
    </location>
</feature>
<accession>B3S027</accession>
<dbReference type="PROSITE" id="PS50181">
    <property type="entry name" value="FBOX"/>
    <property type="match status" value="1"/>
</dbReference>
<evidence type="ECO:0000313" key="2">
    <source>
        <dbReference type="EMBL" id="EDV23934.1"/>
    </source>
</evidence>
<dbReference type="GO" id="GO:0031146">
    <property type="term" value="P:SCF-dependent proteasomal ubiquitin-dependent protein catabolic process"/>
    <property type="evidence" value="ECO:0000318"/>
    <property type="project" value="GO_Central"/>
</dbReference>
<dbReference type="Gene3D" id="1.25.40.20">
    <property type="entry name" value="Ankyrin repeat-containing domain"/>
    <property type="match status" value="1"/>
</dbReference>
<dbReference type="PhylomeDB" id="B3S027"/>
<dbReference type="OrthoDB" id="101791at2759"/>
<dbReference type="EMBL" id="DS985246">
    <property type="protein sequence ID" value="EDV23934.1"/>
    <property type="molecule type" value="Genomic_DNA"/>
</dbReference>
<evidence type="ECO:0000259" key="1">
    <source>
        <dbReference type="PROSITE" id="PS50181"/>
    </source>
</evidence>
<gene>
    <name evidence="2" type="ORF">TRIADDRAFT_57662</name>
</gene>
<dbReference type="PANTHER" id="PTHR14381:SF1">
    <property type="entry name" value="F-BOX_WD REPEAT-CONTAINING PROTEIN 4"/>
    <property type="match status" value="1"/>
</dbReference>
<evidence type="ECO:0000313" key="3">
    <source>
        <dbReference type="Proteomes" id="UP000009022"/>
    </source>
</evidence>
<keyword evidence="3" id="KW-1185">Reference proteome</keyword>
<dbReference type="PANTHER" id="PTHR14381">
    <property type="entry name" value="DACTYLIN"/>
    <property type="match status" value="1"/>
</dbReference>
<dbReference type="Pfam" id="PF12937">
    <property type="entry name" value="F-box-like"/>
    <property type="match status" value="1"/>
</dbReference>
<dbReference type="HOGENOM" id="CLU_505635_0_0_1"/>
<dbReference type="SMART" id="SM00256">
    <property type="entry name" value="FBOX"/>
    <property type="match status" value="1"/>
</dbReference>
<name>B3S027_TRIAD</name>
<dbReference type="CTD" id="6755055"/>
<dbReference type="SUPFAM" id="SSF81383">
    <property type="entry name" value="F-box domain"/>
    <property type="match status" value="1"/>
</dbReference>
<dbReference type="InterPro" id="IPR036047">
    <property type="entry name" value="F-box-like_dom_sf"/>
</dbReference>